<accession>A0AAE0FUK3</accession>
<dbReference type="Gene3D" id="3.30.70.270">
    <property type="match status" value="1"/>
</dbReference>
<reference evidence="2 3" key="1">
    <citation type="journal article" date="2015" name="Genome Biol. Evol.">
        <title>Comparative Genomics of a Bacterivorous Green Alga Reveals Evolutionary Causalities and Consequences of Phago-Mixotrophic Mode of Nutrition.</title>
        <authorList>
            <person name="Burns J.A."/>
            <person name="Paasch A."/>
            <person name="Narechania A."/>
            <person name="Kim E."/>
        </authorList>
    </citation>
    <scope>NUCLEOTIDE SEQUENCE [LARGE SCALE GENOMIC DNA]</scope>
    <source>
        <strain evidence="2 3">PLY_AMNH</strain>
    </source>
</reference>
<dbReference type="Proteomes" id="UP001190700">
    <property type="component" value="Unassembled WGS sequence"/>
</dbReference>
<dbReference type="Gene3D" id="3.10.10.10">
    <property type="entry name" value="HIV Type 1 Reverse Transcriptase, subunit A, domain 1"/>
    <property type="match status" value="1"/>
</dbReference>
<dbReference type="AlphaFoldDB" id="A0AAE0FUK3"/>
<dbReference type="PANTHER" id="PTHR33050:SF7">
    <property type="entry name" value="RIBONUCLEASE H"/>
    <property type="match status" value="1"/>
</dbReference>
<dbReference type="InterPro" id="IPR043502">
    <property type="entry name" value="DNA/RNA_pol_sf"/>
</dbReference>
<name>A0AAE0FUK3_9CHLO</name>
<sequence>MRGHAHPLWDLPPAGIGWWRVLRRQAVVRRSSHLTQFYTASRKGEEDVVKEGDDVEESKQIPAGIMTVNGGFVVRYGIFFDNLRGDPLPFEEGVRRCIPYEDARMMSKSNSGRASSMWSWTPLSEIDGNIPEDEAPAQPRLWRLYYNLWNWGIMLYVAELANAARTMSEPLLRQLKTEVQRIKSYKTEEIPQSNLIQKALLRDSGPVEGVGTRRKSLSTCTLQMDARADPAGIAEWYAAVSALQLEFMEDKIHLNVDETVRSDVFDLWSREFEELKTKQSLKNAATRGSQGARMRWVSGPSAPFDNGTSLLDASEEEDGYHMVGIRKNFQKFMQFNLRGTLLQCSSLPFGWSDSAGIFMKVMQGRVLVEFIHSTHLPRVLPYTDDFLVLCTSKVEDGDQDIASVAHFGEHPLKVPWQRIRQIREGTQHLLSSATRKPRWVPARELTRFSGLCQSVYLAVRPRPGLERPGVVGSTAGRWQVECPQHQAVDHHGSSTHWRLPLRVAFGVDELEHHITHLELEAVSRTVQIFLQELRRRTVLLRCNNQAVVHMLAHFTSRDPALMCRVRRLWLVLHLHGIELLAKSIRSVASEWADKLSCNWFDWAQEYWGKRTVGLFASKISAQLPRYCTQWRDRGCEGTDSLLHDWRGECNWVSPTWALLDRVAQKLTEEWTSATAAAPRRRRQPWYRELEVAVDRAACMPRRRSLFTPSRLRGVRGARVLCGGCSNASSSRAPVSLFLKGARVWPPPMACYPEGMRLEETFWVMLPAAAAEGMREWGTALVDRWRTQLGRTRTPSNNYHEDLGYDGPVKGRSAVRMAKSMAALQAADLGYDSPVKGRSAVRMAKGMAALQAADLGLRTWGTTAPSKGAVAVHMAKSMAALQAADLARAQQQELEGEGVARCEGEAALGGSPGPHGASAGVPWESCERQPGSVGAAWLKQALEAHSRRPLEREHYTGHSTGKGAATSGIGVSVGFHLREPTPIPPRMLLGIFAVPCVCETGDDQPLMCTWPQTLLLTALFSTKVGINR</sequence>
<dbReference type="InterPro" id="IPR052055">
    <property type="entry name" value="Hepadnavirus_pol/RT"/>
</dbReference>
<dbReference type="PANTHER" id="PTHR33050">
    <property type="entry name" value="REVERSE TRANSCRIPTASE DOMAIN-CONTAINING PROTEIN"/>
    <property type="match status" value="1"/>
</dbReference>
<comment type="caution">
    <text evidence="2">The sequence shown here is derived from an EMBL/GenBank/DDBJ whole genome shotgun (WGS) entry which is preliminary data.</text>
</comment>
<dbReference type="SUPFAM" id="SSF56672">
    <property type="entry name" value="DNA/RNA polymerases"/>
    <property type="match status" value="1"/>
</dbReference>
<dbReference type="EMBL" id="LGRX02013898">
    <property type="protein sequence ID" value="KAK3265476.1"/>
    <property type="molecule type" value="Genomic_DNA"/>
</dbReference>
<evidence type="ECO:0000313" key="3">
    <source>
        <dbReference type="Proteomes" id="UP001190700"/>
    </source>
</evidence>
<feature type="region of interest" description="Disordered" evidence="1">
    <location>
        <begin position="904"/>
        <end position="924"/>
    </location>
</feature>
<organism evidence="2 3">
    <name type="scientific">Cymbomonas tetramitiformis</name>
    <dbReference type="NCBI Taxonomy" id="36881"/>
    <lineage>
        <taxon>Eukaryota</taxon>
        <taxon>Viridiplantae</taxon>
        <taxon>Chlorophyta</taxon>
        <taxon>Pyramimonadophyceae</taxon>
        <taxon>Pyramimonadales</taxon>
        <taxon>Pyramimonadaceae</taxon>
        <taxon>Cymbomonas</taxon>
    </lineage>
</organism>
<keyword evidence="3" id="KW-1185">Reference proteome</keyword>
<proteinExistence type="predicted"/>
<evidence type="ECO:0000313" key="2">
    <source>
        <dbReference type="EMBL" id="KAK3265476.1"/>
    </source>
</evidence>
<dbReference type="InterPro" id="IPR043128">
    <property type="entry name" value="Rev_trsase/Diguanyl_cyclase"/>
</dbReference>
<evidence type="ECO:0000256" key="1">
    <source>
        <dbReference type="SAM" id="MobiDB-lite"/>
    </source>
</evidence>
<feature type="compositionally biased region" description="Low complexity" evidence="1">
    <location>
        <begin position="905"/>
        <end position="919"/>
    </location>
</feature>
<gene>
    <name evidence="2" type="ORF">CYMTET_25846</name>
</gene>
<protein>
    <submittedName>
        <fullName evidence="2">Uncharacterized protein</fullName>
    </submittedName>
</protein>